<feature type="transmembrane region" description="Helical" evidence="6">
    <location>
        <begin position="396"/>
        <end position="413"/>
    </location>
</feature>
<accession>A0AAJ7L663</accession>
<evidence type="ECO:0000313" key="9">
    <source>
        <dbReference type="RefSeq" id="XP_018495648.1"/>
    </source>
</evidence>
<dbReference type="Proteomes" id="UP000694867">
    <property type="component" value="Unplaced"/>
</dbReference>
<dbReference type="Pfam" id="PF07690">
    <property type="entry name" value="MFS_1"/>
    <property type="match status" value="1"/>
</dbReference>
<evidence type="ECO:0000256" key="3">
    <source>
        <dbReference type="ARBA" id="ARBA00022692"/>
    </source>
</evidence>
<feature type="transmembrane region" description="Helical" evidence="6">
    <location>
        <begin position="319"/>
        <end position="345"/>
    </location>
</feature>
<dbReference type="PROSITE" id="PS50850">
    <property type="entry name" value="MFS"/>
    <property type="match status" value="1"/>
</dbReference>
<keyword evidence="4 6" id="KW-1133">Transmembrane helix</keyword>
<feature type="transmembrane region" description="Helical" evidence="6">
    <location>
        <begin position="264"/>
        <end position="281"/>
    </location>
</feature>
<feature type="transmembrane region" description="Helical" evidence="6">
    <location>
        <begin position="89"/>
        <end position="111"/>
    </location>
</feature>
<dbReference type="GeneID" id="108864454"/>
<evidence type="ECO:0000256" key="6">
    <source>
        <dbReference type="SAM" id="Phobius"/>
    </source>
</evidence>
<feature type="domain" description="Major facilitator superfamily (MFS) profile" evidence="7">
    <location>
        <begin position="22"/>
        <end position="419"/>
    </location>
</feature>
<keyword evidence="5 6" id="KW-0472">Membrane</keyword>
<dbReference type="InterPro" id="IPR011701">
    <property type="entry name" value="MFS"/>
</dbReference>
<organism evidence="8 9">
    <name type="scientific">Galendromus occidentalis</name>
    <name type="common">western predatory mite</name>
    <dbReference type="NCBI Taxonomy" id="34638"/>
    <lineage>
        <taxon>Eukaryota</taxon>
        <taxon>Metazoa</taxon>
        <taxon>Ecdysozoa</taxon>
        <taxon>Arthropoda</taxon>
        <taxon>Chelicerata</taxon>
        <taxon>Arachnida</taxon>
        <taxon>Acari</taxon>
        <taxon>Parasitiformes</taxon>
        <taxon>Mesostigmata</taxon>
        <taxon>Gamasina</taxon>
        <taxon>Phytoseioidea</taxon>
        <taxon>Phytoseiidae</taxon>
        <taxon>Typhlodrominae</taxon>
        <taxon>Galendromus</taxon>
    </lineage>
</organism>
<comment type="subcellular location">
    <subcellularLocation>
        <location evidence="1">Membrane</location>
        <topology evidence="1">Multi-pass membrane protein</topology>
    </subcellularLocation>
</comment>
<protein>
    <submittedName>
        <fullName evidence="9">Synaptic vesicular amine transporter-like</fullName>
    </submittedName>
</protein>
<feature type="transmembrane region" description="Helical" evidence="6">
    <location>
        <begin position="154"/>
        <end position="177"/>
    </location>
</feature>
<evidence type="ECO:0000256" key="5">
    <source>
        <dbReference type="ARBA" id="ARBA00023136"/>
    </source>
</evidence>
<feature type="transmembrane region" description="Helical" evidence="6">
    <location>
        <begin position="58"/>
        <end position="77"/>
    </location>
</feature>
<feature type="transmembrane region" description="Helical" evidence="6">
    <location>
        <begin position="226"/>
        <end position="244"/>
    </location>
</feature>
<dbReference type="SUPFAM" id="SSF103473">
    <property type="entry name" value="MFS general substrate transporter"/>
    <property type="match status" value="1"/>
</dbReference>
<evidence type="ECO:0000259" key="7">
    <source>
        <dbReference type="PROSITE" id="PS50850"/>
    </source>
</evidence>
<keyword evidence="2" id="KW-0813">Transport</keyword>
<name>A0AAJ7L663_9ACAR</name>
<keyword evidence="8" id="KW-1185">Reference proteome</keyword>
<dbReference type="AlphaFoldDB" id="A0AAJ7L663"/>
<gene>
    <name evidence="9" type="primary">LOC108864454</name>
</gene>
<proteinExistence type="predicted"/>
<dbReference type="GO" id="GO:0016020">
    <property type="term" value="C:membrane"/>
    <property type="evidence" value="ECO:0007669"/>
    <property type="project" value="UniProtKB-SubCell"/>
</dbReference>
<evidence type="ECO:0000313" key="8">
    <source>
        <dbReference type="Proteomes" id="UP000694867"/>
    </source>
</evidence>
<dbReference type="InterPro" id="IPR036259">
    <property type="entry name" value="MFS_trans_sf"/>
</dbReference>
<dbReference type="InterPro" id="IPR020846">
    <property type="entry name" value="MFS_dom"/>
</dbReference>
<dbReference type="PANTHER" id="PTHR23506:SF26">
    <property type="entry name" value="MFS-TYPE TRANSPORTER SLC18B1"/>
    <property type="match status" value="1"/>
</dbReference>
<dbReference type="Gene3D" id="1.20.1250.20">
    <property type="entry name" value="MFS general substrate transporter like domains"/>
    <property type="match status" value="1"/>
</dbReference>
<feature type="transmembrane region" description="Helical" evidence="6">
    <location>
        <begin position="183"/>
        <end position="205"/>
    </location>
</feature>
<keyword evidence="3 6" id="KW-0812">Transmembrane</keyword>
<sequence length="428" mass="46601">MKVLTEKKNVSHERVRWHDARVIFIISSSLLMYGATYSHLVSFFGEYNKDIGNSAFEYGLVLATYPLAQMLMGPFATKVSTWNIMTDKNLLIVSLFVDALFCSMPALLSHFQVGNRTFLYLMIALRIIQSVGGTTGSVLVYIISGVEIPHLTHIMIPILETVYGMAVVVGPAAGAVLCDFFGFGAPFLTLGFVEMLLAVLTIFVLPPSSAASASHGSAKFRKAVKPSVLLNILTTINTFAVLAYNEATLTYQLKRFDLSRSAKGLVFFFPAGVYAVSSLFFGFQIKRFSDARIIVIGGSLVSVLSLFGLGPLVTHWPKLWIVLVCQALFGFGLGPAFVCSYLHSVSEIDGGQESKEALAIVTGLMEPSVALGNLLGSLFAGWMLDAFSYNVGAASNMLQILIITVLQSALVIYSRCRARRKEAFNDVM</sequence>
<dbReference type="InterPro" id="IPR050930">
    <property type="entry name" value="MFS_Vesicular_Transporter"/>
</dbReference>
<feature type="transmembrane region" description="Helical" evidence="6">
    <location>
        <begin position="357"/>
        <end position="384"/>
    </location>
</feature>
<evidence type="ECO:0000256" key="1">
    <source>
        <dbReference type="ARBA" id="ARBA00004141"/>
    </source>
</evidence>
<dbReference type="PANTHER" id="PTHR23506">
    <property type="entry name" value="GH10249P"/>
    <property type="match status" value="1"/>
</dbReference>
<dbReference type="KEGG" id="goe:108864454"/>
<dbReference type="RefSeq" id="XP_018495648.1">
    <property type="nucleotide sequence ID" value="XM_018640132.2"/>
</dbReference>
<feature type="transmembrane region" description="Helical" evidence="6">
    <location>
        <begin position="293"/>
        <end position="313"/>
    </location>
</feature>
<feature type="transmembrane region" description="Helical" evidence="6">
    <location>
        <begin position="20"/>
        <end position="38"/>
    </location>
</feature>
<feature type="transmembrane region" description="Helical" evidence="6">
    <location>
        <begin position="117"/>
        <end position="142"/>
    </location>
</feature>
<reference evidence="9" key="1">
    <citation type="submission" date="2025-08" db="UniProtKB">
        <authorList>
            <consortium name="RefSeq"/>
        </authorList>
    </citation>
    <scope>IDENTIFICATION</scope>
</reference>
<dbReference type="GO" id="GO:0022857">
    <property type="term" value="F:transmembrane transporter activity"/>
    <property type="evidence" value="ECO:0007669"/>
    <property type="project" value="InterPro"/>
</dbReference>
<evidence type="ECO:0000256" key="2">
    <source>
        <dbReference type="ARBA" id="ARBA00022448"/>
    </source>
</evidence>
<evidence type="ECO:0000256" key="4">
    <source>
        <dbReference type="ARBA" id="ARBA00022989"/>
    </source>
</evidence>